<dbReference type="Proteomes" id="UP000585638">
    <property type="component" value="Unassembled WGS sequence"/>
</dbReference>
<dbReference type="SUPFAM" id="SSF89372">
    <property type="entry name" value="Fucose-specific lectin"/>
    <property type="match status" value="1"/>
</dbReference>
<protein>
    <submittedName>
        <fullName evidence="2">Uncharacterized protein</fullName>
    </submittedName>
</protein>
<feature type="chain" id="PRO_5031088184" evidence="1">
    <location>
        <begin position="26"/>
        <end position="340"/>
    </location>
</feature>
<dbReference type="RefSeq" id="WP_184861871.1">
    <property type="nucleotide sequence ID" value="NZ_BAAAWY010000095.1"/>
</dbReference>
<comment type="caution">
    <text evidence="2">The sequence shown here is derived from an EMBL/GenBank/DDBJ whole genome shotgun (WGS) entry which is preliminary data.</text>
</comment>
<name>A0A7W9KFF6_9PSEU</name>
<organism evidence="2 3">
    <name type="scientific">Kutzneria kofuensis</name>
    <dbReference type="NCBI Taxonomy" id="103725"/>
    <lineage>
        <taxon>Bacteria</taxon>
        <taxon>Bacillati</taxon>
        <taxon>Actinomycetota</taxon>
        <taxon>Actinomycetes</taxon>
        <taxon>Pseudonocardiales</taxon>
        <taxon>Pseudonocardiaceae</taxon>
        <taxon>Kutzneria</taxon>
    </lineage>
</organism>
<gene>
    <name evidence="2" type="ORF">BJ998_002826</name>
</gene>
<accession>A0A7W9KFF6</accession>
<dbReference type="EMBL" id="JACHIR010000001">
    <property type="protein sequence ID" value="MBB5891630.1"/>
    <property type="molecule type" value="Genomic_DNA"/>
</dbReference>
<feature type="signal peptide" evidence="1">
    <location>
        <begin position="1"/>
        <end position="25"/>
    </location>
</feature>
<evidence type="ECO:0000313" key="3">
    <source>
        <dbReference type="Proteomes" id="UP000585638"/>
    </source>
</evidence>
<proteinExistence type="predicted"/>
<sequence length="340" mass="35719">MRTRMTAGAVLVAATALAFGPAAQAAPAKPNAANPLDVQIVTTDGYNSLAHTIRHGDGSWQSFGRLDGRTGVTALTSTLVNGEENVFFQESGGPNPPRLTHLVRHADGTWNLDASVPAWPDGVSSAESLAATTGQGRLSLVLLQGGVPQLSTLGSDGVWSAWSPVPTGGRWVHRIAATGDSNTTTVVELNMDSQTVTSFVRGFKDQWSGGSSTPANPNPNAYAVEISAAQVGADLQVAAIEWEGGFPSVYHSVKHRDTGWDPFRNLTGALPAVYGEPLHVAITYYPAPFDDELQLVYTTATDGMYHTIRHANGSWQPLGDVEGAAGNVTAGQVTIAGYTR</sequence>
<keyword evidence="3" id="KW-1185">Reference proteome</keyword>
<reference evidence="2 3" key="1">
    <citation type="submission" date="2020-08" db="EMBL/GenBank/DDBJ databases">
        <title>Sequencing the genomes of 1000 actinobacteria strains.</title>
        <authorList>
            <person name="Klenk H.-P."/>
        </authorList>
    </citation>
    <scope>NUCLEOTIDE SEQUENCE [LARGE SCALE GENOMIC DNA]</scope>
    <source>
        <strain evidence="2 3">DSM 43851</strain>
    </source>
</reference>
<evidence type="ECO:0000256" key="1">
    <source>
        <dbReference type="SAM" id="SignalP"/>
    </source>
</evidence>
<keyword evidence="1" id="KW-0732">Signal</keyword>
<evidence type="ECO:0000313" key="2">
    <source>
        <dbReference type="EMBL" id="MBB5891630.1"/>
    </source>
</evidence>
<dbReference type="AlphaFoldDB" id="A0A7W9KFF6"/>